<proteinExistence type="predicted"/>
<protein>
    <submittedName>
        <fullName evidence="2">Uncharacterized protein</fullName>
    </submittedName>
</protein>
<dbReference type="OrthoDB" id="5310629at2759"/>
<dbReference type="Proteomes" id="UP000651452">
    <property type="component" value="Unassembled WGS sequence"/>
</dbReference>
<sequence>MVDPTPVPPPNEAPVSPISQPATFPHKTSPAVATQTPRIDTSVPAINAQPVELDGLPTSPQNQALKRRETSQSRVSPAIGEDMDAESLSEAGKGFGQLGKEKRAAMLATRSKDAGVIVDVPSEPTAEAVEVADNTGRKGVEVKP</sequence>
<organism evidence="2 3">
    <name type="scientific">Ascochyta lentis</name>
    <dbReference type="NCBI Taxonomy" id="205686"/>
    <lineage>
        <taxon>Eukaryota</taxon>
        <taxon>Fungi</taxon>
        <taxon>Dikarya</taxon>
        <taxon>Ascomycota</taxon>
        <taxon>Pezizomycotina</taxon>
        <taxon>Dothideomycetes</taxon>
        <taxon>Pleosporomycetidae</taxon>
        <taxon>Pleosporales</taxon>
        <taxon>Pleosporineae</taxon>
        <taxon>Didymellaceae</taxon>
        <taxon>Ascochyta</taxon>
    </lineage>
</organism>
<keyword evidence="3" id="KW-1185">Reference proteome</keyword>
<gene>
    <name evidence="2" type="ORF">EKO04_002612</name>
</gene>
<evidence type="ECO:0000313" key="2">
    <source>
        <dbReference type="EMBL" id="KAF9699579.1"/>
    </source>
</evidence>
<evidence type="ECO:0000256" key="1">
    <source>
        <dbReference type="SAM" id="MobiDB-lite"/>
    </source>
</evidence>
<dbReference type="EMBL" id="RZGK01000004">
    <property type="protein sequence ID" value="KAF9699579.1"/>
    <property type="molecule type" value="Genomic_DNA"/>
</dbReference>
<comment type="caution">
    <text evidence="2">The sequence shown here is derived from an EMBL/GenBank/DDBJ whole genome shotgun (WGS) entry which is preliminary data.</text>
</comment>
<accession>A0A8H7MK19</accession>
<evidence type="ECO:0000313" key="3">
    <source>
        <dbReference type="Proteomes" id="UP000651452"/>
    </source>
</evidence>
<feature type="compositionally biased region" description="Pro residues" evidence="1">
    <location>
        <begin position="1"/>
        <end position="12"/>
    </location>
</feature>
<reference evidence="2" key="1">
    <citation type="submission" date="2018-12" db="EMBL/GenBank/DDBJ databases">
        <authorList>
            <person name="Syme R.A."/>
            <person name="Farfan-Caceres L."/>
            <person name="Lichtenzveig J."/>
        </authorList>
    </citation>
    <scope>NUCLEOTIDE SEQUENCE</scope>
    <source>
        <strain evidence="2">Al4</strain>
    </source>
</reference>
<feature type="region of interest" description="Disordered" evidence="1">
    <location>
        <begin position="1"/>
        <end position="90"/>
    </location>
</feature>
<reference evidence="2" key="2">
    <citation type="submission" date="2020-09" db="EMBL/GenBank/DDBJ databases">
        <title>Reference genome assembly for Australian Ascochyta lentis isolate Al4.</title>
        <authorList>
            <person name="Lee R.C."/>
            <person name="Farfan-Caceres L.M."/>
            <person name="Debler J.W."/>
            <person name="Williams A.H."/>
            <person name="Henares B.M."/>
        </authorList>
    </citation>
    <scope>NUCLEOTIDE SEQUENCE</scope>
    <source>
        <strain evidence="2">Al4</strain>
    </source>
</reference>
<name>A0A8H7MK19_9PLEO</name>
<dbReference type="AlphaFoldDB" id="A0A8H7MK19"/>